<evidence type="ECO:0000313" key="2">
    <source>
        <dbReference type="Proteomes" id="UP000286045"/>
    </source>
</evidence>
<evidence type="ECO:0000313" key="1">
    <source>
        <dbReference type="EMBL" id="RWA11673.1"/>
    </source>
</evidence>
<proteinExistence type="predicted"/>
<accession>A0A439DB85</accession>
<reference evidence="1 2" key="1">
    <citation type="submission" date="2018-12" db="EMBL/GenBank/DDBJ databases">
        <title>Draft genome sequence of Xylaria grammica IHI A82.</title>
        <authorList>
            <person name="Buettner E."/>
            <person name="Kellner H."/>
        </authorList>
    </citation>
    <scope>NUCLEOTIDE SEQUENCE [LARGE SCALE GENOMIC DNA]</scope>
    <source>
        <strain evidence="1 2">IHI A82</strain>
    </source>
</reference>
<name>A0A439DB85_9PEZI</name>
<sequence>MSSNQTCDISAFPDWAALSVPTNITVGGLTRGNETLIAMDKCCAPNPVHSAGDDDCSLWCEIPGNLTGEEWSHCTAQYIHGVHIVTFRNEGTIMTAMRPTMMGVAVAALLFSGLCSW</sequence>
<comment type="caution">
    <text evidence="1">The sequence shown here is derived from an EMBL/GenBank/DDBJ whole genome shotgun (WGS) entry which is preliminary data.</text>
</comment>
<dbReference type="AlphaFoldDB" id="A0A439DB85"/>
<dbReference type="EMBL" id="RYZI01000073">
    <property type="protein sequence ID" value="RWA11673.1"/>
    <property type="molecule type" value="Genomic_DNA"/>
</dbReference>
<protein>
    <submittedName>
        <fullName evidence="1">Uncharacterized protein</fullName>
    </submittedName>
</protein>
<dbReference type="Proteomes" id="UP000286045">
    <property type="component" value="Unassembled WGS sequence"/>
</dbReference>
<keyword evidence="2" id="KW-1185">Reference proteome</keyword>
<gene>
    <name evidence="1" type="ORF">EKO27_g3427</name>
</gene>
<organism evidence="1 2">
    <name type="scientific">Xylaria grammica</name>
    <dbReference type="NCBI Taxonomy" id="363999"/>
    <lineage>
        <taxon>Eukaryota</taxon>
        <taxon>Fungi</taxon>
        <taxon>Dikarya</taxon>
        <taxon>Ascomycota</taxon>
        <taxon>Pezizomycotina</taxon>
        <taxon>Sordariomycetes</taxon>
        <taxon>Xylariomycetidae</taxon>
        <taxon>Xylariales</taxon>
        <taxon>Xylariaceae</taxon>
        <taxon>Xylaria</taxon>
    </lineage>
</organism>